<dbReference type="InterPro" id="IPR013621">
    <property type="entry name" value="Ion_trans_N"/>
</dbReference>
<evidence type="ECO:0000313" key="3">
    <source>
        <dbReference type="Proteomes" id="UP001160148"/>
    </source>
</evidence>
<evidence type="ECO:0000259" key="1">
    <source>
        <dbReference type="Pfam" id="PF08412"/>
    </source>
</evidence>
<name>A0AAV0X1P1_9HEMI</name>
<feature type="domain" description="Ion transport N-terminal" evidence="1">
    <location>
        <begin position="53"/>
        <end position="96"/>
    </location>
</feature>
<sequence>MNVAPAYPGFPEYAGYSDGTTSAAAATVTAANGLADDEKPSPKRHRPTVLTGLRAVFEPSMNRLSMKIYGSEKAVLKERLRQRALGAWIIHPCSKFRNISWFVTGFDSYIKGCFNKVGLATCS</sequence>
<keyword evidence="3" id="KW-1185">Reference proteome</keyword>
<proteinExistence type="predicted"/>
<dbReference type="AlphaFoldDB" id="A0AAV0X1P1"/>
<organism evidence="2 3">
    <name type="scientific">Macrosiphum euphorbiae</name>
    <name type="common">potato aphid</name>
    <dbReference type="NCBI Taxonomy" id="13131"/>
    <lineage>
        <taxon>Eukaryota</taxon>
        <taxon>Metazoa</taxon>
        <taxon>Ecdysozoa</taxon>
        <taxon>Arthropoda</taxon>
        <taxon>Hexapoda</taxon>
        <taxon>Insecta</taxon>
        <taxon>Pterygota</taxon>
        <taxon>Neoptera</taxon>
        <taxon>Paraneoptera</taxon>
        <taxon>Hemiptera</taxon>
        <taxon>Sternorrhyncha</taxon>
        <taxon>Aphidomorpha</taxon>
        <taxon>Aphidoidea</taxon>
        <taxon>Aphididae</taxon>
        <taxon>Macrosiphini</taxon>
        <taxon>Macrosiphum</taxon>
    </lineage>
</organism>
<protein>
    <recommendedName>
        <fullName evidence="1">Ion transport N-terminal domain-containing protein</fullName>
    </recommendedName>
</protein>
<accession>A0AAV0X1P1</accession>
<dbReference type="EMBL" id="CARXXK010000003">
    <property type="protein sequence ID" value="CAI6361953.1"/>
    <property type="molecule type" value="Genomic_DNA"/>
</dbReference>
<reference evidence="2 3" key="1">
    <citation type="submission" date="2023-01" db="EMBL/GenBank/DDBJ databases">
        <authorList>
            <person name="Whitehead M."/>
        </authorList>
    </citation>
    <scope>NUCLEOTIDE SEQUENCE [LARGE SCALE GENOMIC DNA]</scope>
</reference>
<gene>
    <name evidence="2" type="ORF">MEUPH1_LOCUS17075</name>
</gene>
<evidence type="ECO:0000313" key="2">
    <source>
        <dbReference type="EMBL" id="CAI6361953.1"/>
    </source>
</evidence>
<comment type="caution">
    <text evidence="2">The sequence shown here is derived from an EMBL/GenBank/DDBJ whole genome shotgun (WGS) entry which is preliminary data.</text>
</comment>
<dbReference type="Proteomes" id="UP001160148">
    <property type="component" value="Unassembled WGS sequence"/>
</dbReference>
<dbReference type="Pfam" id="PF08412">
    <property type="entry name" value="Ion_trans_N"/>
    <property type="match status" value="1"/>
</dbReference>